<dbReference type="RefSeq" id="WP_378319405.1">
    <property type="nucleotide sequence ID" value="NZ_JBHUHY010000003.1"/>
</dbReference>
<dbReference type="EMBL" id="JBHUHY010000003">
    <property type="protein sequence ID" value="MFD2186431.1"/>
    <property type="molecule type" value="Genomic_DNA"/>
</dbReference>
<protein>
    <recommendedName>
        <fullName evidence="3">Restriction endonuclease</fullName>
    </recommendedName>
</protein>
<proteinExistence type="predicted"/>
<sequence>MDISNLRKTAREYLLARKKFLDIADKTTELSGNDNIVGRIGEFLAYQFLKNEGRNPKKNNNSSEKGYDLICEDEMRISVKTITSENKSKRTTRIKEPWDEIILIQINEQVEIEQLGQLNKIQFEQALSDNPSWSNEPYCKLSMLGRNGLIGKYGVVISGIELNDKNVFL</sequence>
<name>A0ABW5AWD1_9FLAO</name>
<gene>
    <name evidence="1" type="ORF">ACFSJT_06475</name>
</gene>
<evidence type="ECO:0008006" key="3">
    <source>
        <dbReference type="Google" id="ProtNLM"/>
    </source>
</evidence>
<organism evidence="1 2">
    <name type="scientific">Aquimarina celericrescens</name>
    <dbReference type="NCBI Taxonomy" id="1964542"/>
    <lineage>
        <taxon>Bacteria</taxon>
        <taxon>Pseudomonadati</taxon>
        <taxon>Bacteroidota</taxon>
        <taxon>Flavobacteriia</taxon>
        <taxon>Flavobacteriales</taxon>
        <taxon>Flavobacteriaceae</taxon>
        <taxon>Aquimarina</taxon>
    </lineage>
</organism>
<keyword evidence="2" id="KW-1185">Reference proteome</keyword>
<reference evidence="2" key="1">
    <citation type="journal article" date="2019" name="Int. J. Syst. Evol. Microbiol.">
        <title>The Global Catalogue of Microorganisms (GCM) 10K type strain sequencing project: providing services to taxonomists for standard genome sequencing and annotation.</title>
        <authorList>
            <consortium name="The Broad Institute Genomics Platform"/>
            <consortium name="The Broad Institute Genome Sequencing Center for Infectious Disease"/>
            <person name="Wu L."/>
            <person name="Ma J."/>
        </authorList>
    </citation>
    <scope>NUCLEOTIDE SEQUENCE [LARGE SCALE GENOMIC DNA]</scope>
    <source>
        <strain evidence="2">DT92</strain>
    </source>
</reference>
<comment type="caution">
    <text evidence="1">The sequence shown here is derived from an EMBL/GenBank/DDBJ whole genome shotgun (WGS) entry which is preliminary data.</text>
</comment>
<evidence type="ECO:0000313" key="1">
    <source>
        <dbReference type="EMBL" id="MFD2186431.1"/>
    </source>
</evidence>
<dbReference type="Proteomes" id="UP001597344">
    <property type="component" value="Unassembled WGS sequence"/>
</dbReference>
<evidence type="ECO:0000313" key="2">
    <source>
        <dbReference type="Proteomes" id="UP001597344"/>
    </source>
</evidence>
<accession>A0ABW5AWD1</accession>